<sequence length="539" mass="57609">MTLRALADDPRLRLRTLVTGDRDWTAPVRWVHNTELADPSPYLRADELVMTNGVWCQGDDAARTDAAEHFVRALADAGAAGMVFGLRREVPQVPAAVVRACRRAGMALLELPITIPFTAISQAAAGHYSQERQHDLLDQVRRNNALVEAISRGAGAAGVLDVLGAERPELAVCVVDRLGRIPADRGVGLTAADGEAVAAALGRRPPPLELELGERGPVTLFLVPTVGAAGIGAVLVCRGRPTELSGADLASLEQAARFLSLEVAREELSRSVEARFAGELLELIASGAREEVVAERLRAFGVDAAAPMAVCALAARTGGDAHLVSAEAVVRALTERHVPAVVAESGGEIITIFPWPRPEPELITFVRDLMGGTELVAGLSGVARGIGALRPALREARECTRVLRSRPSGPRVRRFDELGGHRLLLGRHDAEGLRAVAAAVLDPLRRHDAERGSDLVPSLQAFLDHDGNWNATATYLSVHVNTLRNRLTRVTELTGLDVARTADRVDLFLALEADRSAAGAALSPPTRPPRSRDRSARHR</sequence>
<keyword evidence="7" id="KW-1185">Reference proteome</keyword>
<dbReference type="InterPro" id="IPR051448">
    <property type="entry name" value="CdaR-like_regulators"/>
</dbReference>
<comment type="similarity">
    <text evidence="1">Belongs to the CdaR family.</text>
</comment>
<dbReference type="InterPro" id="IPR025736">
    <property type="entry name" value="PucR_C-HTH_dom"/>
</dbReference>
<dbReference type="PANTHER" id="PTHR33744:SF17">
    <property type="entry name" value="CONSERVED PROTEIN"/>
    <property type="match status" value="1"/>
</dbReference>
<dbReference type="Gene3D" id="1.10.10.2840">
    <property type="entry name" value="PucR C-terminal helix-turn-helix domain"/>
    <property type="match status" value="1"/>
</dbReference>
<dbReference type="InterPro" id="IPR042070">
    <property type="entry name" value="PucR_C-HTH_sf"/>
</dbReference>
<reference evidence="7" key="1">
    <citation type="journal article" date="2019" name="Int. J. Syst. Evol. Microbiol.">
        <title>The Global Catalogue of Microorganisms (GCM) 10K type strain sequencing project: providing services to taxonomists for standard genome sequencing and annotation.</title>
        <authorList>
            <consortium name="The Broad Institute Genomics Platform"/>
            <consortium name="The Broad Institute Genome Sequencing Center for Infectious Disease"/>
            <person name="Wu L."/>
            <person name="Ma J."/>
        </authorList>
    </citation>
    <scope>NUCLEOTIDE SEQUENCE [LARGE SCALE GENOMIC DNA]</scope>
    <source>
        <strain evidence="7">JCM 11117</strain>
    </source>
</reference>
<evidence type="ECO:0000313" key="7">
    <source>
        <dbReference type="Proteomes" id="UP001499967"/>
    </source>
</evidence>
<evidence type="ECO:0000259" key="3">
    <source>
        <dbReference type="Pfam" id="PF07905"/>
    </source>
</evidence>
<feature type="region of interest" description="Disordered" evidence="2">
    <location>
        <begin position="518"/>
        <end position="539"/>
    </location>
</feature>
<accession>A0ABP3YK08</accession>
<organism evidence="6 7">
    <name type="scientific">Pseudonocardia zijingensis</name>
    <dbReference type="NCBI Taxonomy" id="153376"/>
    <lineage>
        <taxon>Bacteria</taxon>
        <taxon>Bacillati</taxon>
        <taxon>Actinomycetota</taxon>
        <taxon>Actinomycetes</taxon>
        <taxon>Pseudonocardiales</taxon>
        <taxon>Pseudonocardiaceae</taxon>
        <taxon>Pseudonocardia</taxon>
    </lineage>
</organism>
<dbReference type="EMBL" id="BAAAHP010000168">
    <property type="protein sequence ID" value="GAA0896312.1"/>
    <property type="molecule type" value="Genomic_DNA"/>
</dbReference>
<evidence type="ECO:0000313" key="6">
    <source>
        <dbReference type="EMBL" id="GAA0896312.1"/>
    </source>
</evidence>
<dbReference type="InterPro" id="IPR041522">
    <property type="entry name" value="CdaR_GGDEF"/>
</dbReference>
<feature type="compositionally biased region" description="Basic and acidic residues" evidence="2">
    <location>
        <begin position="530"/>
        <end position="539"/>
    </location>
</feature>
<name>A0ABP3YK08_9PSEU</name>
<protein>
    <submittedName>
        <fullName evidence="6">Helix-turn-helix domain-containing protein</fullName>
    </submittedName>
</protein>
<evidence type="ECO:0000259" key="5">
    <source>
        <dbReference type="Pfam" id="PF17853"/>
    </source>
</evidence>
<dbReference type="Pfam" id="PF07905">
    <property type="entry name" value="PucR"/>
    <property type="match status" value="1"/>
</dbReference>
<proteinExistence type="inferred from homology"/>
<gene>
    <name evidence="6" type="ORF">GCM10009559_54580</name>
</gene>
<feature type="domain" description="PucR C-terminal helix-turn-helix" evidence="4">
    <location>
        <begin position="455"/>
        <end position="513"/>
    </location>
</feature>
<comment type="caution">
    <text evidence="6">The sequence shown here is derived from an EMBL/GenBank/DDBJ whole genome shotgun (WGS) entry which is preliminary data.</text>
</comment>
<evidence type="ECO:0000256" key="2">
    <source>
        <dbReference type="SAM" id="MobiDB-lite"/>
    </source>
</evidence>
<evidence type="ECO:0000259" key="4">
    <source>
        <dbReference type="Pfam" id="PF13556"/>
    </source>
</evidence>
<dbReference type="PANTHER" id="PTHR33744">
    <property type="entry name" value="CARBOHYDRATE DIACID REGULATOR"/>
    <property type="match status" value="1"/>
</dbReference>
<dbReference type="Pfam" id="PF17853">
    <property type="entry name" value="GGDEF_2"/>
    <property type="match status" value="1"/>
</dbReference>
<feature type="domain" description="CdaR GGDEF-like" evidence="5">
    <location>
        <begin position="287"/>
        <end position="402"/>
    </location>
</feature>
<dbReference type="InterPro" id="IPR012914">
    <property type="entry name" value="PucR_dom"/>
</dbReference>
<dbReference type="Proteomes" id="UP001499967">
    <property type="component" value="Unassembled WGS sequence"/>
</dbReference>
<evidence type="ECO:0000256" key="1">
    <source>
        <dbReference type="ARBA" id="ARBA00006754"/>
    </source>
</evidence>
<feature type="domain" description="Purine catabolism PurC-like" evidence="3">
    <location>
        <begin position="8"/>
        <end position="124"/>
    </location>
</feature>
<dbReference type="Pfam" id="PF13556">
    <property type="entry name" value="HTH_30"/>
    <property type="match status" value="1"/>
</dbReference>